<evidence type="ECO:0000313" key="1">
    <source>
        <dbReference type="EMBL" id="KOS71701.1"/>
    </source>
</evidence>
<gene>
    <name evidence="1" type="ORF">AEA09_01575</name>
</gene>
<dbReference type="EMBL" id="LGRV01000001">
    <property type="protein sequence ID" value="KOS71701.1"/>
    <property type="molecule type" value="Genomic_DNA"/>
</dbReference>
<keyword evidence="2" id="KW-1185">Reference proteome</keyword>
<name>A0ABR5K626_9BACI</name>
<reference evidence="2" key="1">
    <citation type="submission" date="2015-07" db="EMBL/GenBank/DDBJ databases">
        <title>Fjat-14205 dsm 2895.</title>
        <authorList>
            <person name="Liu B."/>
            <person name="Wang J."/>
            <person name="Zhu Y."/>
            <person name="Liu G."/>
            <person name="Chen Q."/>
            <person name="Chen Z."/>
            <person name="Lan J."/>
            <person name="Che J."/>
            <person name="Ge C."/>
            <person name="Shi H."/>
            <person name="Pan Z."/>
            <person name="Liu X."/>
        </authorList>
    </citation>
    <scope>NUCLEOTIDE SEQUENCE [LARGE SCALE GENOMIC DNA]</scope>
    <source>
        <strain evidence="2">DSM 25560</strain>
    </source>
</reference>
<proteinExistence type="predicted"/>
<dbReference type="Proteomes" id="UP000050668">
    <property type="component" value="Unassembled WGS sequence"/>
</dbReference>
<protein>
    <submittedName>
        <fullName evidence="1">Uncharacterized protein</fullName>
    </submittedName>
</protein>
<dbReference type="RefSeq" id="WP_053582168.1">
    <property type="nucleotide sequence ID" value="NZ_LGRV01000001.1"/>
</dbReference>
<comment type="caution">
    <text evidence="1">The sequence shown here is derived from an EMBL/GenBank/DDBJ whole genome shotgun (WGS) entry which is preliminary data.</text>
</comment>
<accession>A0ABR5K626</accession>
<evidence type="ECO:0000313" key="2">
    <source>
        <dbReference type="Proteomes" id="UP000050668"/>
    </source>
</evidence>
<sequence length="131" mass="14872">MAAFEKSIAIDPTQIESHLSIANILMDIKDYQHTIYHLHQKMLSAEHYEHLDATRLRELLAHGICTSFIASAESKQKFSPLPMKEHVIAADREINLDTPELLQGIELHSDDVTSFYPLAEAFMGKQAQELK</sequence>
<organism evidence="1 2">
    <name type="scientific">Lysinibacillus contaminans</name>
    <dbReference type="NCBI Taxonomy" id="1293441"/>
    <lineage>
        <taxon>Bacteria</taxon>
        <taxon>Bacillati</taxon>
        <taxon>Bacillota</taxon>
        <taxon>Bacilli</taxon>
        <taxon>Bacillales</taxon>
        <taxon>Bacillaceae</taxon>
        <taxon>Lysinibacillus</taxon>
    </lineage>
</organism>